<feature type="transmembrane region" description="Helical" evidence="8">
    <location>
        <begin position="301"/>
        <end position="321"/>
    </location>
</feature>
<evidence type="ECO:0000313" key="10">
    <source>
        <dbReference type="Proteomes" id="UP001524435"/>
    </source>
</evidence>
<feature type="transmembrane region" description="Helical" evidence="8">
    <location>
        <begin position="177"/>
        <end position="196"/>
    </location>
</feature>
<feature type="transmembrane region" description="Helical" evidence="8">
    <location>
        <begin position="333"/>
        <end position="363"/>
    </location>
</feature>
<evidence type="ECO:0000256" key="4">
    <source>
        <dbReference type="ARBA" id="ARBA00022475"/>
    </source>
</evidence>
<keyword evidence="7 8" id="KW-0472">Membrane</keyword>
<feature type="transmembrane region" description="Helical" evidence="8">
    <location>
        <begin position="39"/>
        <end position="60"/>
    </location>
</feature>
<keyword evidence="6 8" id="KW-1133">Transmembrane helix</keyword>
<sequence length="385" mass="43112">MKVRYSEEMKKQILVYSTSGGICILLYFIIAHFAIIREAFYYVSALAFPFILGFAIAFLLNQPMLFIERRLLGKTKLKQSTKRSISAIGALLLGILIVVLFLWIVIPQLFDSLMMLADKIPGYVEGFQEDVEALIAEHNIDLQQIQDLLGDQSDIFSKITTYFTDLLPQMLAASYQFGKTLMNILIGIVAGLYILLDKERFSRNVKRANYAFLPKGVADYLSKLIHIIEDIFNNFIVGKAIDSLIIGILCYIGLNVFHFPYAPLLAFVVGITNMIPVFGPFIGAVPGILILLIIEPMESLYFALFILVLQQFDGNILGPLILGDKLGLPSLAILFSVCVGGGLFGIVGMFIGVPTFAVLYYAIKELIDYRLEKKQIKPHELELKE</sequence>
<dbReference type="PANTHER" id="PTHR21716">
    <property type="entry name" value="TRANSMEMBRANE PROTEIN"/>
    <property type="match status" value="1"/>
</dbReference>
<dbReference type="Proteomes" id="UP001524435">
    <property type="component" value="Unassembled WGS sequence"/>
</dbReference>
<accession>A0ABT1SI47</accession>
<evidence type="ECO:0000256" key="5">
    <source>
        <dbReference type="ARBA" id="ARBA00022692"/>
    </source>
</evidence>
<keyword evidence="5 8" id="KW-0812">Transmembrane</keyword>
<dbReference type="InterPro" id="IPR002549">
    <property type="entry name" value="AI-2E-like"/>
</dbReference>
<keyword evidence="3" id="KW-0813">Transport</keyword>
<evidence type="ECO:0000313" key="9">
    <source>
        <dbReference type="EMBL" id="MCQ5120780.1"/>
    </source>
</evidence>
<dbReference type="PANTHER" id="PTHR21716:SF53">
    <property type="entry name" value="PERMEASE PERM-RELATED"/>
    <property type="match status" value="1"/>
</dbReference>
<evidence type="ECO:0000256" key="3">
    <source>
        <dbReference type="ARBA" id="ARBA00022448"/>
    </source>
</evidence>
<evidence type="ECO:0000256" key="2">
    <source>
        <dbReference type="ARBA" id="ARBA00009773"/>
    </source>
</evidence>
<keyword evidence="10" id="KW-1185">Reference proteome</keyword>
<feature type="transmembrane region" description="Helical" evidence="8">
    <location>
        <begin position="274"/>
        <end position="294"/>
    </location>
</feature>
<comment type="similarity">
    <text evidence="2">Belongs to the autoinducer-2 exporter (AI-2E) (TC 2.A.86) family.</text>
</comment>
<evidence type="ECO:0000256" key="1">
    <source>
        <dbReference type="ARBA" id="ARBA00004651"/>
    </source>
</evidence>
<feature type="transmembrane region" description="Helical" evidence="8">
    <location>
        <begin position="12"/>
        <end position="33"/>
    </location>
</feature>
<protein>
    <submittedName>
        <fullName evidence="9">AI-2E family transporter</fullName>
    </submittedName>
</protein>
<evidence type="ECO:0000256" key="8">
    <source>
        <dbReference type="SAM" id="Phobius"/>
    </source>
</evidence>
<reference evidence="9 10" key="1">
    <citation type="submission" date="2022-06" db="EMBL/GenBank/DDBJ databases">
        <title>Isolation of gut microbiota from human fecal samples.</title>
        <authorList>
            <person name="Pamer E.G."/>
            <person name="Barat B."/>
            <person name="Waligurski E."/>
            <person name="Medina S."/>
            <person name="Paddock L."/>
            <person name="Mostad J."/>
        </authorList>
    </citation>
    <scope>NUCLEOTIDE SEQUENCE [LARGE SCALE GENOMIC DNA]</scope>
    <source>
        <strain evidence="9 10">DFI.6.1</strain>
    </source>
</reference>
<proteinExistence type="inferred from homology"/>
<gene>
    <name evidence="9" type="ORF">NE663_00725</name>
</gene>
<keyword evidence="4" id="KW-1003">Cell membrane</keyword>
<feature type="transmembrane region" description="Helical" evidence="8">
    <location>
        <begin position="84"/>
        <end position="106"/>
    </location>
</feature>
<evidence type="ECO:0000256" key="7">
    <source>
        <dbReference type="ARBA" id="ARBA00023136"/>
    </source>
</evidence>
<dbReference type="EMBL" id="JANGCH010000001">
    <property type="protein sequence ID" value="MCQ5120780.1"/>
    <property type="molecule type" value="Genomic_DNA"/>
</dbReference>
<evidence type="ECO:0000256" key="6">
    <source>
        <dbReference type="ARBA" id="ARBA00022989"/>
    </source>
</evidence>
<comment type="caution">
    <text evidence="9">The sequence shown here is derived from an EMBL/GenBank/DDBJ whole genome shotgun (WGS) entry which is preliminary data.</text>
</comment>
<comment type="subcellular location">
    <subcellularLocation>
        <location evidence="1">Cell membrane</location>
        <topology evidence="1">Multi-pass membrane protein</topology>
    </subcellularLocation>
</comment>
<dbReference type="Pfam" id="PF01594">
    <property type="entry name" value="AI-2E_transport"/>
    <property type="match status" value="1"/>
</dbReference>
<name>A0ABT1SI47_9FIRM</name>
<organism evidence="9 10">
    <name type="scientific">Massilicoli timonensis</name>
    <dbReference type="NCBI Taxonomy" id="2015901"/>
    <lineage>
        <taxon>Bacteria</taxon>
        <taxon>Bacillati</taxon>
        <taxon>Bacillota</taxon>
        <taxon>Erysipelotrichia</taxon>
        <taxon>Erysipelotrichales</taxon>
        <taxon>Erysipelotrichaceae</taxon>
        <taxon>Massilicoli</taxon>
    </lineage>
</organism>
<dbReference type="RefSeq" id="WP_178200133.1">
    <property type="nucleotide sequence ID" value="NZ_CALVCM010000010.1"/>
</dbReference>